<keyword evidence="3" id="KW-0378">Hydrolase</keyword>
<gene>
    <name evidence="9" type="ORF">RHSIM_Rhsim13G0065300</name>
</gene>
<dbReference type="Pfam" id="PF00332">
    <property type="entry name" value="Glyco_hydro_17"/>
    <property type="match status" value="2"/>
</dbReference>
<dbReference type="InterPro" id="IPR044965">
    <property type="entry name" value="Glyco_hydro_17_plant"/>
</dbReference>
<accession>A0A834G268</accession>
<dbReference type="Gene3D" id="3.20.20.80">
    <property type="entry name" value="Glycosidases"/>
    <property type="match status" value="1"/>
</dbReference>
<keyword evidence="4" id="KW-1015">Disulfide bond</keyword>
<dbReference type="EMBL" id="WJXA01000013">
    <property type="protein sequence ID" value="KAF7121520.1"/>
    <property type="molecule type" value="Genomic_DNA"/>
</dbReference>
<protein>
    <recommendedName>
        <fullName evidence="8">X8 domain-containing protein</fullName>
    </recommendedName>
</protein>
<comment type="caution">
    <text evidence="9">The sequence shown here is derived from an EMBL/GenBank/DDBJ whole genome shotgun (WGS) entry which is preliminary data.</text>
</comment>
<name>A0A834G268_RHOSS</name>
<dbReference type="OrthoDB" id="1293114at2759"/>
<dbReference type="GO" id="GO:0004553">
    <property type="term" value="F:hydrolase activity, hydrolyzing O-glycosyl compounds"/>
    <property type="evidence" value="ECO:0007669"/>
    <property type="project" value="InterPro"/>
</dbReference>
<dbReference type="GO" id="GO:0005975">
    <property type="term" value="P:carbohydrate metabolic process"/>
    <property type="evidence" value="ECO:0007669"/>
    <property type="project" value="InterPro"/>
</dbReference>
<sequence>MAPNLRLIQALLLAISSLCSSSGVVAVVGVNWGTTASRPLPPPKVVELLKSNNITKVKLFDADPNALQSLSGSNIYVTVGIPNSMLRSLNSSKKAAETWVHDNLTRYFSDSRTGVRIEECGFFSGGIEGFGHVGFPVLVVSLQSRYVAVGNEPFLQDYGGQFDQFVVGAAINIQTALTAANLANKVRVVVPCSSDTFASESGLPSKGHFRPDINKTMIELLTFLNKQRSPFVANISPFLTYRKNKNITLGFTLFKESAHSLNDSHKTYHNSFDLTYDTLVTSLSTAGFPEMEIVVGQIGWPTDGAANATSSIAEIFMKGLTDHLYAKSGTPLRPRNPPTEIYVFSLLDEDQRSIVTGNFERHWGIFTFDGQAKYPVDFGQGLKTLVNAQNVDYLASKWCVLNNNMDLSNASASALDACSVADCSAMFPGGSCFNLTWPGNISYAFNSYFQQHDQRADSCNFGGLGLITKVDPSMENCRFAVGLQTSVSCTLHGSFLIYWILLLTAAISLRL</sequence>
<dbReference type="PANTHER" id="PTHR32227">
    <property type="entry name" value="GLUCAN ENDO-1,3-BETA-GLUCOSIDASE BG1-RELATED-RELATED"/>
    <property type="match status" value="1"/>
</dbReference>
<proteinExistence type="inferred from homology"/>
<evidence type="ECO:0000256" key="2">
    <source>
        <dbReference type="ARBA" id="ARBA00022729"/>
    </source>
</evidence>
<evidence type="ECO:0000256" key="7">
    <source>
        <dbReference type="SAM" id="SignalP"/>
    </source>
</evidence>
<dbReference type="AlphaFoldDB" id="A0A834G268"/>
<evidence type="ECO:0000256" key="6">
    <source>
        <dbReference type="RuleBase" id="RU004335"/>
    </source>
</evidence>
<evidence type="ECO:0000259" key="8">
    <source>
        <dbReference type="SMART" id="SM00768"/>
    </source>
</evidence>
<dbReference type="InterPro" id="IPR017853">
    <property type="entry name" value="GH"/>
</dbReference>
<feature type="domain" description="X8" evidence="8">
    <location>
        <begin position="397"/>
        <end position="479"/>
    </location>
</feature>
<evidence type="ECO:0000256" key="1">
    <source>
        <dbReference type="ARBA" id="ARBA00008773"/>
    </source>
</evidence>
<feature type="signal peptide" evidence="7">
    <location>
        <begin position="1"/>
        <end position="21"/>
    </location>
</feature>
<evidence type="ECO:0000313" key="9">
    <source>
        <dbReference type="EMBL" id="KAF7121520.1"/>
    </source>
</evidence>
<organism evidence="9 10">
    <name type="scientific">Rhododendron simsii</name>
    <name type="common">Sims's rhododendron</name>
    <dbReference type="NCBI Taxonomy" id="118357"/>
    <lineage>
        <taxon>Eukaryota</taxon>
        <taxon>Viridiplantae</taxon>
        <taxon>Streptophyta</taxon>
        <taxon>Embryophyta</taxon>
        <taxon>Tracheophyta</taxon>
        <taxon>Spermatophyta</taxon>
        <taxon>Magnoliopsida</taxon>
        <taxon>eudicotyledons</taxon>
        <taxon>Gunneridae</taxon>
        <taxon>Pentapetalae</taxon>
        <taxon>asterids</taxon>
        <taxon>Ericales</taxon>
        <taxon>Ericaceae</taxon>
        <taxon>Ericoideae</taxon>
        <taxon>Rhodoreae</taxon>
        <taxon>Rhododendron</taxon>
    </lineage>
</organism>
<keyword evidence="5" id="KW-0326">Glycosidase</keyword>
<dbReference type="InterPro" id="IPR000490">
    <property type="entry name" value="Glyco_hydro_17"/>
</dbReference>
<evidence type="ECO:0000256" key="4">
    <source>
        <dbReference type="ARBA" id="ARBA00023157"/>
    </source>
</evidence>
<comment type="similarity">
    <text evidence="1 6">Belongs to the glycosyl hydrolase 17 family.</text>
</comment>
<evidence type="ECO:0000313" key="10">
    <source>
        <dbReference type="Proteomes" id="UP000626092"/>
    </source>
</evidence>
<evidence type="ECO:0000256" key="5">
    <source>
        <dbReference type="ARBA" id="ARBA00023295"/>
    </source>
</evidence>
<keyword evidence="10" id="KW-1185">Reference proteome</keyword>
<reference evidence="9" key="1">
    <citation type="submission" date="2019-11" db="EMBL/GenBank/DDBJ databases">
        <authorList>
            <person name="Liu Y."/>
            <person name="Hou J."/>
            <person name="Li T.-Q."/>
            <person name="Guan C.-H."/>
            <person name="Wu X."/>
            <person name="Wu H.-Z."/>
            <person name="Ling F."/>
            <person name="Zhang R."/>
            <person name="Shi X.-G."/>
            <person name="Ren J.-P."/>
            <person name="Chen E.-F."/>
            <person name="Sun J.-M."/>
        </authorList>
    </citation>
    <scope>NUCLEOTIDE SEQUENCE</scope>
    <source>
        <strain evidence="9">Adult_tree_wgs_1</strain>
        <tissue evidence="9">Leaves</tissue>
    </source>
</reference>
<dbReference type="SMART" id="SM00768">
    <property type="entry name" value="X8"/>
    <property type="match status" value="1"/>
</dbReference>
<dbReference type="Pfam" id="PF07983">
    <property type="entry name" value="X8"/>
    <property type="match status" value="1"/>
</dbReference>
<keyword evidence="2 7" id="KW-0732">Signal</keyword>
<dbReference type="SUPFAM" id="SSF51445">
    <property type="entry name" value="(Trans)glycosidases"/>
    <property type="match status" value="1"/>
</dbReference>
<feature type="chain" id="PRO_5032420529" description="X8 domain-containing protein" evidence="7">
    <location>
        <begin position="22"/>
        <end position="511"/>
    </location>
</feature>
<evidence type="ECO:0000256" key="3">
    <source>
        <dbReference type="ARBA" id="ARBA00022801"/>
    </source>
</evidence>
<dbReference type="InterPro" id="IPR012946">
    <property type="entry name" value="X8"/>
</dbReference>
<dbReference type="Proteomes" id="UP000626092">
    <property type="component" value="Unassembled WGS sequence"/>
</dbReference>